<reference evidence="1" key="1">
    <citation type="journal article" date="2020" name="Int. J. Syst. Evol. Microbiol.">
        <title>Aquipluma nitroreducens gen. nov. sp. nov., a novel facultatively anaerobic bacterium isolated from a freshwater lake.</title>
        <authorList>
            <person name="Watanabe M."/>
            <person name="Kojima H."/>
            <person name="Fukui M."/>
        </authorList>
    </citation>
    <scope>NUCLEOTIDE SEQUENCE</scope>
    <source>
        <strain evidence="1">MeG22</strain>
    </source>
</reference>
<dbReference type="KEGG" id="anf:AQPE_2266"/>
<evidence type="ECO:0000313" key="1">
    <source>
        <dbReference type="EMBL" id="BBE18106.1"/>
    </source>
</evidence>
<evidence type="ECO:0000313" key="2">
    <source>
        <dbReference type="Proteomes" id="UP001193389"/>
    </source>
</evidence>
<accession>A0A5K7S9G9</accession>
<keyword evidence="2" id="KW-1185">Reference proteome</keyword>
<dbReference type="RefSeq" id="WP_318351039.1">
    <property type="nucleotide sequence ID" value="NZ_AP018694.1"/>
</dbReference>
<dbReference type="EMBL" id="AP018694">
    <property type="protein sequence ID" value="BBE18106.1"/>
    <property type="molecule type" value="Genomic_DNA"/>
</dbReference>
<gene>
    <name evidence="1" type="ORF">AQPE_2266</name>
</gene>
<name>A0A5K7S9G9_9BACT</name>
<organism evidence="1 2">
    <name type="scientific">Aquipluma nitroreducens</name>
    <dbReference type="NCBI Taxonomy" id="2010828"/>
    <lineage>
        <taxon>Bacteria</taxon>
        <taxon>Pseudomonadati</taxon>
        <taxon>Bacteroidota</taxon>
        <taxon>Bacteroidia</taxon>
        <taxon>Marinilabiliales</taxon>
        <taxon>Prolixibacteraceae</taxon>
        <taxon>Aquipluma</taxon>
    </lineage>
</organism>
<sequence length="415" mass="47089">MKTIFLILVMVIMVGTLNAVQPARKPFIKMKIDGTLLKTGDVLTVTRGRKLKLEVEMEGGRRDFCKFPDAYADITGTAQILSRGDNGLTYMLNDKKAEWKLLSENVQFSTDDFIKVVSSENQKSAELIVSNEKFSQSFVKATIKAIWQFSSSDTTLQEENIAVASVYLKIAGASDEWYLSKNIKVSGIKNELVQEKLIMIQSACDSIENDLNKLKFSAVQQAIRNLQTITNDLKSTIDELKASNPPYQIKVLFIGLPSDQPYSDVNLFSLIKTNWSTLESFLNEQKQELAKLPAQPSSESKTELVKLIGNYANWQAKLPDKTFEHLLQYIPDLNIDSIRIPEKFEQISKGKNLTDYSQTLNDFNAFIDQRIKMITVETQEINSANSRIQAIRLFDGMLRSFFASINWAEWESTRK</sequence>
<dbReference type="AlphaFoldDB" id="A0A5K7S9G9"/>
<dbReference type="Proteomes" id="UP001193389">
    <property type="component" value="Chromosome"/>
</dbReference>
<protein>
    <submittedName>
        <fullName evidence="1">Uncharacterized protein</fullName>
    </submittedName>
</protein>
<proteinExistence type="predicted"/>